<dbReference type="PROSITE" id="PS50109">
    <property type="entry name" value="HIS_KIN"/>
    <property type="match status" value="1"/>
</dbReference>
<comment type="catalytic activity">
    <reaction evidence="1">
        <text>ATP + protein L-histidine = ADP + protein N-phospho-L-histidine.</text>
        <dbReference type="EC" id="2.7.13.3"/>
    </reaction>
</comment>
<dbReference type="InterPro" id="IPR011620">
    <property type="entry name" value="Sig_transdc_His_kinase_LytS_TM"/>
</dbReference>
<feature type="transmembrane region" description="Helical" evidence="14">
    <location>
        <begin position="97"/>
        <end position="115"/>
    </location>
</feature>
<proteinExistence type="predicted"/>
<sequence>MDGLSELLINILIIVSSILVYFHFSSDEKYARLRFAVLATMTILLCMSFPFSFIAGYKYDLRTIPLVIGILYGGWQTSALVCLVMFLYRFYLGGPGFLLTVYSFPAVILLAFVFKGHFNQGGRLLKIMLASGFAFLWAFICSMISFFGSNPLPFTLENTLFYAGFCLLHVLAMWIAIFLIESLDEVRTMRQEMQRAETLNALSELAASVAHEIRNPMTVVRGFMQLLNERHKDETERKYLKMMIGELDHAESIINNFLSLSKPQTEIMEHIDAAEQITHVVSVISSYATLNGVEIKLSMDDAPLSIKANQAKLGQVLLNLIKNGIEAMPDGGTIEIIGSVQDSHVWIEVVDQGIGMTEKELSRLGSPFYSTKKQGTGIGLLTSYRIIHMMKGNIQVYSEKGKGTQFIVQLPLFSRQAQKESAAHC</sequence>
<dbReference type="PANTHER" id="PTHR43065:SF46">
    <property type="entry name" value="C4-DICARBOXYLATE TRANSPORT SENSOR PROTEIN DCTB"/>
    <property type="match status" value="1"/>
</dbReference>
<dbReference type="Pfam" id="PF07694">
    <property type="entry name" value="5TM-5TMR_LYT"/>
    <property type="match status" value="1"/>
</dbReference>
<dbReference type="EC" id="2.7.13.3" evidence="3"/>
<keyword evidence="17" id="KW-1185">Reference proteome</keyword>
<comment type="caution">
    <text evidence="16">The sequence shown here is derived from an EMBL/GenBank/DDBJ whole genome shotgun (WGS) entry which is preliminary data.</text>
</comment>
<protein>
    <recommendedName>
        <fullName evidence="3">histidine kinase</fullName>
        <ecNumber evidence="3">2.7.13.3</ecNumber>
    </recommendedName>
</protein>
<keyword evidence="7 14" id="KW-0812">Transmembrane</keyword>
<dbReference type="Pfam" id="PF00512">
    <property type="entry name" value="HisKA"/>
    <property type="match status" value="1"/>
</dbReference>
<dbReference type="Gene3D" id="1.10.287.130">
    <property type="match status" value="1"/>
</dbReference>
<keyword evidence="9" id="KW-0418">Kinase</keyword>
<evidence type="ECO:0000256" key="11">
    <source>
        <dbReference type="ARBA" id="ARBA00022989"/>
    </source>
</evidence>
<accession>A0A419SLW7</accession>
<dbReference type="InterPro" id="IPR004358">
    <property type="entry name" value="Sig_transdc_His_kin-like_C"/>
</dbReference>
<dbReference type="InterPro" id="IPR036890">
    <property type="entry name" value="HATPase_C_sf"/>
</dbReference>
<keyword evidence="10" id="KW-0067">ATP-binding</keyword>
<feature type="transmembrane region" description="Helical" evidence="14">
    <location>
        <begin position="7"/>
        <end position="24"/>
    </location>
</feature>
<evidence type="ECO:0000256" key="4">
    <source>
        <dbReference type="ARBA" id="ARBA00022475"/>
    </source>
</evidence>
<evidence type="ECO:0000256" key="6">
    <source>
        <dbReference type="ARBA" id="ARBA00022679"/>
    </source>
</evidence>
<organism evidence="16 17">
    <name type="scientific">Ammoniphilus oxalaticus</name>
    <dbReference type="NCBI Taxonomy" id="66863"/>
    <lineage>
        <taxon>Bacteria</taxon>
        <taxon>Bacillati</taxon>
        <taxon>Bacillota</taxon>
        <taxon>Bacilli</taxon>
        <taxon>Bacillales</taxon>
        <taxon>Paenibacillaceae</taxon>
        <taxon>Aneurinibacillus group</taxon>
        <taxon>Ammoniphilus</taxon>
    </lineage>
</organism>
<dbReference type="Proteomes" id="UP000284219">
    <property type="component" value="Unassembled WGS sequence"/>
</dbReference>
<evidence type="ECO:0000313" key="16">
    <source>
        <dbReference type="EMBL" id="RKD25067.1"/>
    </source>
</evidence>
<feature type="transmembrane region" description="Helical" evidence="14">
    <location>
        <begin position="127"/>
        <end position="148"/>
    </location>
</feature>
<dbReference type="GO" id="GO:0005886">
    <property type="term" value="C:plasma membrane"/>
    <property type="evidence" value="ECO:0007669"/>
    <property type="project" value="UniProtKB-SubCell"/>
</dbReference>
<dbReference type="InterPro" id="IPR036097">
    <property type="entry name" value="HisK_dim/P_sf"/>
</dbReference>
<feature type="domain" description="Histidine kinase" evidence="15">
    <location>
        <begin position="208"/>
        <end position="414"/>
    </location>
</feature>
<dbReference type="GO" id="GO:0005524">
    <property type="term" value="F:ATP binding"/>
    <property type="evidence" value="ECO:0007669"/>
    <property type="project" value="UniProtKB-KW"/>
</dbReference>
<evidence type="ECO:0000256" key="10">
    <source>
        <dbReference type="ARBA" id="ARBA00022840"/>
    </source>
</evidence>
<reference evidence="16 17" key="1">
    <citation type="submission" date="2016-08" db="EMBL/GenBank/DDBJ databases">
        <title>Novel Firmicute Genomes.</title>
        <authorList>
            <person name="Poppleton D.I."/>
            <person name="Gribaldo S."/>
        </authorList>
    </citation>
    <scope>NUCLEOTIDE SEQUENCE [LARGE SCALE GENOMIC DNA]</scope>
    <source>
        <strain evidence="16 17">RAOx-1</strain>
    </source>
</reference>
<dbReference type="InterPro" id="IPR003661">
    <property type="entry name" value="HisK_dim/P_dom"/>
</dbReference>
<dbReference type="SMART" id="SM00387">
    <property type="entry name" value="HATPase_c"/>
    <property type="match status" value="1"/>
</dbReference>
<evidence type="ECO:0000313" key="17">
    <source>
        <dbReference type="Proteomes" id="UP000284219"/>
    </source>
</evidence>
<dbReference type="Pfam" id="PF02518">
    <property type="entry name" value="HATPase_c"/>
    <property type="match status" value="1"/>
</dbReference>
<dbReference type="AlphaFoldDB" id="A0A419SLW7"/>
<evidence type="ECO:0000256" key="8">
    <source>
        <dbReference type="ARBA" id="ARBA00022741"/>
    </source>
</evidence>
<dbReference type="CDD" id="cd00082">
    <property type="entry name" value="HisKA"/>
    <property type="match status" value="1"/>
</dbReference>
<dbReference type="PANTHER" id="PTHR43065">
    <property type="entry name" value="SENSOR HISTIDINE KINASE"/>
    <property type="match status" value="1"/>
</dbReference>
<keyword evidence="11 14" id="KW-1133">Transmembrane helix</keyword>
<name>A0A419SLW7_9BACL</name>
<keyword evidence="12" id="KW-0902">Two-component regulatory system</keyword>
<dbReference type="GO" id="GO:0000155">
    <property type="term" value="F:phosphorelay sensor kinase activity"/>
    <property type="evidence" value="ECO:0007669"/>
    <property type="project" value="InterPro"/>
</dbReference>
<evidence type="ECO:0000256" key="5">
    <source>
        <dbReference type="ARBA" id="ARBA00022553"/>
    </source>
</evidence>
<dbReference type="Gene3D" id="3.30.565.10">
    <property type="entry name" value="Histidine kinase-like ATPase, C-terminal domain"/>
    <property type="match status" value="1"/>
</dbReference>
<evidence type="ECO:0000256" key="14">
    <source>
        <dbReference type="SAM" id="Phobius"/>
    </source>
</evidence>
<gene>
    <name evidence="16" type="ORF">BEP19_04395</name>
</gene>
<feature type="transmembrane region" description="Helical" evidence="14">
    <location>
        <begin position="160"/>
        <end position="180"/>
    </location>
</feature>
<dbReference type="GO" id="GO:0071555">
    <property type="term" value="P:cell wall organization"/>
    <property type="evidence" value="ECO:0007669"/>
    <property type="project" value="InterPro"/>
</dbReference>
<feature type="transmembrane region" description="Helical" evidence="14">
    <location>
        <begin position="36"/>
        <end position="57"/>
    </location>
</feature>
<dbReference type="RefSeq" id="WP_120188886.1">
    <property type="nucleotide sequence ID" value="NZ_MCHY01000007.1"/>
</dbReference>
<dbReference type="OrthoDB" id="9815750at2"/>
<comment type="subcellular location">
    <subcellularLocation>
        <location evidence="2">Cell membrane</location>
        <topology evidence="2">Multi-pass membrane protein</topology>
    </subcellularLocation>
</comment>
<evidence type="ECO:0000259" key="15">
    <source>
        <dbReference type="PROSITE" id="PS50109"/>
    </source>
</evidence>
<dbReference type="SMART" id="SM00388">
    <property type="entry name" value="HisKA"/>
    <property type="match status" value="1"/>
</dbReference>
<keyword evidence="4" id="KW-1003">Cell membrane</keyword>
<dbReference type="SUPFAM" id="SSF55874">
    <property type="entry name" value="ATPase domain of HSP90 chaperone/DNA topoisomerase II/histidine kinase"/>
    <property type="match status" value="1"/>
</dbReference>
<evidence type="ECO:0000256" key="2">
    <source>
        <dbReference type="ARBA" id="ARBA00004651"/>
    </source>
</evidence>
<dbReference type="PRINTS" id="PR00344">
    <property type="entry name" value="BCTRLSENSOR"/>
</dbReference>
<dbReference type="EMBL" id="MCHY01000007">
    <property type="protein sequence ID" value="RKD25067.1"/>
    <property type="molecule type" value="Genomic_DNA"/>
</dbReference>
<evidence type="ECO:0000256" key="3">
    <source>
        <dbReference type="ARBA" id="ARBA00012438"/>
    </source>
</evidence>
<dbReference type="InterPro" id="IPR003594">
    <property type="entry name" value="HATPase_dom"/>
</dbReference>
<evidence type="ECO:0000256" key="9">
    <source>
        <dbReference type="ARBA" id="ARBA00022777"/>
    </source>
</evidence>
<evidence type="ECO:0000256" key="1">
    <source>
        <dbReference type="ARBA" id="ARBA00000085"/>
    </source>
</evidence>
<keyword evidence="6" id="KW-0808">Transferase</keyword>
<keyword evidence="13 14" id="KW-0472">Membrane</keyword>
<keyword evidence="5" id="KW-0597">Phosphoprotein</keyword>
<evidence type="ECO:0000256" key="13">
    <source>
        <dbReference type="ARBA" id="ARBA00023136"/>
    </source>
</evidence>
<keyword evidence="8" id="KW-0547">Nucleotide-binding</keyword>
<dbReference type="InterPro" id="IPR005467">
    <property type="entry name" value="His_kinase_dom"/>
</dbReference>
<evidence type="ECO:0000256" key="12">
    <source>
        <dbReference type="ARBA" id="ARBA00023012"/>
    </source>
</evidence>
<feature type="transmembrane region" description="Helical" evidence="14">
    <location>
        <begin position="69"/>
        <end position="91"/>
    </location>
</feature>
<dbReference type="SUPFAM" id="SSF47384">
    <property type="entry name" value="Homodimeric domain of signal transducing histidine kinase"/>
    <property type="match status" value="1"/>
</dbReference>
<evidence type="ECO:0000256" key="7">
    <source>
        <dbReference type="ARBA" id="ARBA00022692"/>
    </source>
</evidence>